<dbReference type="Pfam" id="PF01928">
    <property type="entry name" value="CYTH"/>
    <property type="match status" value="1"/>
</dbReference>
<evidence type="ECO:0000259" key="1">
    <source>
        <dbReference type="SMART" id="SM01118"/>
    </source>
</evidence>
<dbReference type="Proteomes" id="UP000053958">
    <property type="component" value="Unassembled WGS sequence"/>
</dbReference>
<dbReference type="STRING" id="1408163.A0A0F4YYL6"/>
<reference evidence="2 3" key="1">
    <citation type="submission" date="2015-04" db="EMBL/GenBank/DDBJ databases">
        <authorList>
            <person name="Heijne W.H."/>
            <person name="Fedorova N.D."/>
            <person name="Nierman W.C."/>
            <person name="Vollebregt A.W."/>
            <person name="Zhao Z."/>
            <person name="Wu L."/>
            <person name="Kumar M."/>
            <person name="Stam H."/>
            <person name="van den Berg M.A."/>
            <person name="Pel H.J."/>
        </authorList>
    </citation>
    <scope>NUCLEOTIDE SEQUENCE [LARGE SCALE GENOMIC DNA]</scope>
    <source>
        <strain evidence="2 3">CBS 393.64</strain>
    </source>
</reference>
<dbReference type="RefSeq" id="XP_013329787.1">
    <property type="nucleotide sequence ID" value="XM_013474333.1"/>
</dbReference>
<dbReference type="PANTHER" id="PTHR14586">
    <property type="entry name" value="THIAMINE-TRIPHOSPHATASE"/>
    <property type="match status" value="1"/>
</dbReference>
<dbReference type="GO" id="GO:0042357">
    <property type="term" value="P:thiamine diphosphate metabolic process"/>
    <property type="evidence" value="ECO:0007669"/>
    <property type="project" value="TreeGrafter"/>
</dbReference>
<dbReference type="SMART" id="SM01118">
    <property type="entry name" value="CYTH"/>
    <property type="match status" value="1"/>
</dbReference>
<gene>
    <name evidence="2" type="ORF">T310_2807</name>
</gene>
<dbReference type="InterPro" id="IPR039582">
    <property type="entry name" value="THTPA"/>
</dbReference>
<keyword evidence="3" id="KW-1185">Reference proteome</keyword>
<dbReference type="SUPFAM" id="SSF55154">
    <property type="entry name" value="CYTH-like phosphatases"/>
    <property type="match status" value="1"/>
</dbReference>
<accession>A0A0F4YYL6</accession>
<dbReference type="InterPro" id="IPR023577">
    <property type="entry name" value="CYTH_domain"/>
</dbReference>
<dbReference type="InterPro" id="IPR033469">
    <property type="entry name" value="CYTH-like_dom_sf"/>
</dbReference>
<evidence type="ECO:0000313" key="3">
    <source>
        <dbReference type="Proteomes" id="UP000053958"/>
    </source>
</evidence>
<dbReference type="GO" id="GO:0000287">
    <property type="term" value="F:magnesium ion binding"/>
    <property type="evidence" value="ECO:0007669"/>
    <property type="project" value="TreeGrafter"/>
</dbReference>
<dbReference type="Gene3D" id="2.40.320.10">
    <property type="entry name" value="Hypothetical Protein Pfu-838710-001"/>
    <property type="match status" value="1"/>
</dbReference>
<evidence type="ECO:0000313" key="2">
    <source>
        <dbReference type="EMBL" id="KKA23175.1"/>
    </source>
</evidence>
<proteinExistence type="predicted"/>
<feature type="domain" description="CYTH" evidence="1">
    <location>
        <begin position="12"/>
        <end position="213"/>
    </location>
</feature>
<protein>
    <recommendedName>
        <fullName evidence="1">CYTH domain-containing protein</fullName>
    </recommendedName>
</protein>
<dbReference type="PANTHER" id="PTHR14586:SF1">
    <property type="entry name" value="THIAMINE-TRIPHOSPHATASE"/>
    <property type="match status" value="1"/>
</dbReference>
<dbReference type="OrthoDB" id="442176at2759"/>
<dbReference type="GeneID" id="25315158"/>
<sequence length="222" mass="25747">MSLSQCSDEMTLLEIERKFAFHPALLSQFRRNGGAPPFTHLQHLGSQKFHDIYFDGKRDILARHGIWVRQRNGVWQAKQRVQNHCDKKGEHTGSSREDVFLRTVFNEISCPREIHALVTRYVPSGLSFPSADCNFGLQPIANFTTSRETFLADERFHVVLDETCFGHRVGEVELLAERGEEQHAQLEIDRFMERYRWFFLSCGNNSVKGKLSAHFERFPVSF</sequence>
<dbReference type="GO" id="GO:0050333">
    <property type="term" value="F:thiamine triphosphate phosphatase activity"/>
    <property type="evidence" value="ECO:0007669"/>
    <property type="project" value="InterPro"/>
</dbReference>
<dbReference type="AlphaFoldDB" id="A0A0F4YYL6"/>
<comment type="caution">
    <text evidence="2">The sequence shown here is derived from an EMBL/GenBank/DDBJ whole genome shotgun (WGS) entry which is preliminary data.</text>
</comment>
<organism evidence="2 3">
    <name type="scientific">Rasamsonia emersonii (strain ATCC 16479 / CBS 393.64 / IMI 116815)</name>
    <dbReference type="NCBI Taxonomy" id="1408163"/>
    <lineage>
        <taxon>Eukaryota</taxon>
        <taxon>Fungi</taxon>
        <taxon>Dikarya</taxon>
        <taxon>Ascomycota</taxon>
        <taxon>Pezizomycotina</taxon>
        <taxon>Eurotiomycetes</taxon>
        <taxon>Eurotiomycetidae</taxon>
        <taxon>Eurotiales</taxon>
        <taxon>Trichocomaceae</taxon>
        <taxon>Rasamsonia</taxon>
    </lineage>
</organism>
<dbReference type="EMBL" id="LASV01000110">
    <property type="protein sequence ID" value="KKA23175.1"/>
    <property type="molecule type" value="Genomic_DNA"/>
</dbReference>
<name>A0A0F4YYL6_RASE3</name>